<sequence length="104" mass="11731">MFKHVVLQQESGQTIGSYAKEIGVTLSKMQYWVSKYKALEKTQKTESDSGLKFINLGIFDIQESIVDSIAPAESSAPTPEPLQQDNRWPQMTLTFPNGMCLKIY</sequence>
<name>A0A1I2DY38_9BACT</name>
<keyword evidence="2" id="KW-1185">Reference proteome</keyword>
<protein>
    <submittedName>
        <fullName evidence="1">Uncharacterized protein</fullName>
    </submittedName>
</protein>
<gene>
    <name evidence="1" type="ORF">SAMN05444380_12069</name>
</gene>
<reference evidence="1 2" key="1">
    <citation type="submission" date="2016-10" db="EMBL/GenBank/DDBJ databases">
        <authorList>
            <person name="de Groot N.N."/>
        </authorList>
    </citation>
    <scope>NUCLEOTIDE SEQUENCE [LARGE SCALE GENOMIC DNA]</scope>
    <source>
        <strain evidence="1 2">DSM 19012</strain>
    </source>
</reference>
<evidence type="ECO:0000313" key="2">
    <source>
        <dbReference type="Proteomes" id="UP000181976"/>
    </source>
</evidence>
<dbReference type="InParanoid" id="A0A1I2DY38"/>
<accession>A0A1I2DY38</accession>
<dbReference type="Proteomes" id="UP000181976">
    <property type="component" value="Unassembled WGS sequence"/>
</dbReference>
<proteinExistence type="predicted"/>
<dbReference type="EMBL" id="FONA01000020">
    <property type="protein sequence ID" value="SFE85338.1"/>
    <property type="molecule type" value="Genomic_DNA"/>
</dbReference>
<organism evidence="1 2">
    <name type="scientific">Thermophagus xiamenensis</name>
    <dbReference type="NCBI Taxonomy" id="385682"/>
    <lineage>
        <taxon>Bacteria</taxon>
        <taxon>Pseudomonadati</taxon>
        <taxon>Bacteroidota</taxon>
        <taxon>Bacteroidia</taxon>
        <taxon>Marinilabiliales</taxon>
        <taxon>Marinilabiliaceae</taxon>
        <taxon>Thermophagus</taxon>
    </lineage>
</organism>
<dbReference type="AlphaFoldDB" id="A0A1I2DY38"/>
<dbReference type="NCBIfam" id="NF047593">
    <property type="entry name" value="IS66_ISAeme5_TnpA"/>
    <property type="match status" value="1"/>
</dbReference>
<dbReference type="STRING" id="385682.SAMN05444380_12069"/>
<evidence type="ECO:0000313" key="1">
    <source>
        <dbReference type="EMBL" id="SFE85338.1"/>
    </source>
</evidence>